<evidence type="ECO:0000313" key="2">
    <source>
        <dbReference type="Proteomes" id="UP000295192"/>
    </source>
</evidence>
<protein>
    <submittedName>
        <fullName evidence="1">Uncharacterized protein</fullName>
    </submittedName>
</protein>
<comment type="caution">
    <text evidence="1">The sequence shown here is derived from an EMBL/GenBank/DDBJ whole genome shotgun (WGS) entry which is preliminary data.</text>
</comment>
<keyword evidence="2" id="KW-1185">Reference proteome</keyword>
<sequence length="203" mass="23371">MSDSDLEMEDLKSKGFRLRLPKVAPLEDDFENMDINNPSVRVETVATTLQDLAYQEFLFEMDVPRSRMNPDKEEGVPLYKAYSLDLKTVMRRLFHGAVDNCGRVLCVEDQLIMDVAKKLKRGIFQPRKANWESPLLLRLVPAIALDRSMGAVVAYGMGQLLIRKKNDRKKRMIFKGYTRNLYTQQVLIKSVAQSLLTRNDVED</sequence>
<dbReference type="Proteomes" id="UP000295192">
    <property type="component" value="Unassembled WGS sequence"/>
</dbReference>
<dbReference type="EMBL" id="LSRL02000069">
    <property type="protein sequence ID" value="TDG45864.1"/>
    <property type="molecule type" value="Genomic_DNA"/>
</dbReference>
<reference evidence="1 2" key="1">
    <citation type="journal article" date="2019" name="J. Hered.">
        <title>An Improved Genome Assembly for Drosophila navojoa, the Basal Species in the mojavensis Cluster.</title>
        <authorList>
            <person name="Vanderlinde T."/>
            <person name="Dupim E.G."/>
            <person name="Nazario-Yepiz N.O."/>
            <person name="Carvalho A.B."/>
        </authorList>
    </citation>
    <scope>NUCLEOTIDE SEQUENCE [LARGE SCALE GENOMIC DNA]</scope>
    <source>
        <strain evidence="1">Navoj_Jal97</strain>
        <tissue evidence="1">Whole organism</tissue>
    </source>
</reference>
<accession>A0A484BB28</accession>
<proteinExistence type="predicted"/>
<evidence type="ECO:0000313" key="1">
    <source>
        <dbReference type="EMBL" id="TDG45864.1"/>
    </source>
</evidence>
<dbReference type="OMA" id="RDIHTQQ"/>
<dbReference type="AlphaFoldDB" id="A0A484BB28"/>
<name>A0A484BB28_DRONA</name>
<gene>
    <name evidence="1" type="ORF">AWZ03_007719</name>
</gene>
<organism evidence="1 2">
    <name type="scientific">Drosophila navojoa</name>
    <name type="common">Fruit fly</name>
    <dbReference type="NCBI Taxonomy" id="7232"/>
    <lineage>
        <taxon>Eukaryota</taxon>
        <taxon>Metazoa</taxon>
        <taxon>Ecdysozoa</taxon>
        <taxon>Arthropoda</taxon>
        <taxon>Hexapoda</taxon>
        <taxon>Insecta</taxon>
        <taxon>Pterygota</taxon>
        <taxon>Neoptera</taxon>
        <taxon>Endopterygota</taxon>
        <taxon>Diptera</taxon>
        <taxon>Brachycera</taxon>
        <taxon>Muscomorpha</taxon>
        <taxon>Ephydroidea</taxon>
        <taxon>Drosophilidae</taxon>
        <taxon>Drosophila</taxon>
    </lineage>
</organism>